<evidence type="ECO:0000256" key="2">
    <source>
        <dbReference type="SAM" id="SignalP"/>
    </source>
</evidence>
<comment type="caution">
    <text evidence="4">The sequence shown here is derived from an EMBL/GenBank/DDBJ whole genome shotgun (WGS) entry which is preliminary data.</text>
</comment>
<evidence type="ECO:0000313" key="5">
    <source>
        <dbReference type="Proteomes" id="UP000239560"/>
    </source>
</evidence>
<dbReference type="InterPro" id="IPR056124">
    <property type="entry name" value="DUF7707"/>
</dbReference>
<dbReference type="OrthoDB" id="1708823at2759"/>
<dbReference type="EMBL" id="LCTV02000011">
    <property type="protein sequence ID" value="PRQ71833.1"/>
    <property type="molecule type" value="Genomic_DNA"/>
</dbReference>
<evidence type="ECO:0000313" key="4">
    <source>
        <dbReference type="EMBL" id="PRQ71833.1"/>
    </source>
</evidence>
<keyword evidence="2" id="KW-0732">Signal</keyword>
<feature type="chain" id="PRO_5015673189" description="DUF7707 domain-containing protein" evidence="2">
    <location>
        <begin position="18"/>
        <end position="232"/>
    </location>
</feature>
<proteinExistence type="predicted"/>
<dbReference type="AlphaFoldDB" id="A0A2T0A1G9"/>
<feature type="transmembrane region" description="Helical" evidence="1">
    <location>
        <begin position="211"/>
        <end position="231"/>
    </location>
</feature>
<feature type="signal peptide" evidence="2">
    <location>
        <begin position="1"/>
        <end position="17"/>
    </location>
</feature>
<gene>
    <name evidence="4" type="ORF">AAT19DRAFT_9948</name>
</gene>
<accession>A0A2T0A1G9</accession>
<keyword evidence="1" id="KW-0472">Membrane</keyword>
<evidence type="ECO:0000259" key="3">
    <source>
        <dbReference type="Pfam" id="PF24808"/>
    </source>
</evidence>
<dbReference type="Proteomes" id="UP000239560">
    <property type="component" value="Unassembled WGS sequence"/>
</dbReference>
<keyword evidence="1" id="KW-0812">Transmembrane</keyword>
<organism evidence="4 5">
    <name type="scientific">Rhodotorula toruloides</name>
    <name type="common">Yeast</name>
    <name type="synonym">Rhodosporidium toruloides</name>
    <dbReference type="NCBI Taxonomy" id="5286"/>
    <lineage>
        <taxon>Eukaryota</taxon>
        <taxon>Fungi</taxon>
        <taxon>Dikarya</taxon>
        <taxon>Basidiomycota</taxon>
        <taxon>Pucciniomycotina</taxon>
        <taxon>Microbotryomycetes</taxon>
        <taxon>Sporidiobolales</taxon>
        <taxon>Sporidiobolaceae</taxon>
        <taxon>Rhodotorula</taxon>
    </lineage>
</organism>
<sequence>MLWTLCLSTALLPIALAAPTGNATATATNLLPVPSYATQSTAAFATATAKALASSLPGYTYNLTEESEATRVSICNQTTAFCASAGCSADNANVTVNFCNPTTMGWNCECNNKAQSRLQPLTVPVNTYDCRLRTSACLDQCQNPSASPPVKDVQACRNACNYVVGSTCGTANQVLPEYKVDKEGDKPKYYADTSKGGVAMGITTSSALRSLGSPALAGVVAVVLGGVVVGWR</sequence>
<name>A0A2T0A1G9_RHOTO</name>
<reference evidence="4 5" key="1">
    <citation type="journal article" date="2018" name="Elife">
        <title>Functional genomics of lipid metabolism in the oleaginous yeast Rhodosporidium toruloides.</title>
        <authorList>
            <person name="Coradetti S.T."/>
            <person name="Pinel D."/>
            <person name="Geiselman G."/>
            <person name="Ito M."/>
            <person name="Mondo S."/>
            <person name="Reilly M.C."/>
            <person name="Cheng Y.F."/>
            <person name="Bauer S."/>
            <person name="Grigoriev I."/>
            <person name="Gladden J.M."/>
            <person name="Simmons B.A."/>
            <person name="Brem R."/>
            <person name="Arkin A.P."/>
            <person name="Skerker J.M."/>
        </authorList>
    </citation>
    <scope>NUCLEOTIDE SEQUENCE [LARGE SCALE GENOMIC DNA]</scope>
    <source>
        <strain evidence="4 5">NBRC 0880</strain>
    </source>
</reference>
<evidence type="ECO:0000256" key="1">
    <source>
        <dbReference type="SAM" id="Phobius"/>
    </source>
</evidence>
<protein>
    <recommendedName>
        <fullName evidence="3">DUF7707 domain-containing protein</fullName>
    </recommendedName>
</protein>
<feature type="domain" description="DUF7707" evidence="3">
    <location>
        <begin position="65"/>
        <end position="170"/>
    </location>
</feature>
<keyword evidence="1" id="KW-1133">Transmembrane helix</keyword>
<dbReference type="Pfam" id="PF24808">
    <property type="entry name" value="DUF7707"/>
    <property type="match status" value="1"/>
</dbReference>